<keyword evidence="5" id="KW-0067">ATP-binding</keyword>
<dbReference type="PANTHER" id="PTHR36766:SF70">
    <property type="entry name" value="DISEASE RESISTANCE PROTEIN RGA4"/>
    <property type="match status" value="1"/>
</dbReference>
<dbReference type="SUPFAM" id="SSF52540">
    <property type="entry name" value="P-loop containing nucleoside triphosphate hydrolases"/>
    <property type="match status" value="1"/>
</dbReference>
<dbReference type="Pfam" id="PF25019">
    <property type="entry name" value="LRR_R13L1-DRL21"/>
    <property type="match status" value="1"/>
</dbReference>
<dbReference type="InterPro" id="IPR032675">
    <property type="entry name" value="LRR_dom_sf"/>
</dbReference>
<keyword evidence="2" id="KW-0677">Repeat</keyword>
<evidence type="ECO:0000256" key="3">
    <source>
        <dbReference type="ARBA" id="ARBA00022741"/>
    </source>
</evidence>
<name>A0AAN7E954_QUERU</name>
<keyword evidence="3" id="KW-0547">Nucleotide-binding</keyword>
<keyword evidence="4" id="KW-0611">Plant defense</keyword>
<evidence type="ECO:0000259" key="6">
    <source>
        <dbReference type="Pfam" id="PF00931"/>
    </source>
</evidence>
<feature type="domain" description="Disease resistance N-terminal" evidence="7">
    <location>
        <begin position="9"/>
        <end position="92"/>
    </location>
</feature>
<keyword evidence="10" id="KW-1185">Reference proteome</keyword>
<dbReference type="GO" id="GO:0006952">
    <property type="term" value="P:defense response"/>
    <property type="evidence" value="ECO:0007669"/>
    <property type="project" value="UniProtKB-KW"/>
</dbReference>
<dbReference type="EMBL" id="JAXUIC010000010">
    <property type="protein sequence ID" value="KAK4566308.1"/>
    <property type="molecule type" value="Genomic_DNA"/>
</dbReference>
<feature type="domain" description="R13L1/DRL21-like LRR repeat region" evidence="8">
    <location>
        <begin position="528"/>
        <end position="658"/>
    </location>
</feature>
<evidence type="ECO:0000256" key="2">
    <source>
        <dbReference type="ARBA" id="ARBA00022737"/>
    </source>
</evidence>
<dbReference type="GO" id="GO:0043531">
    <property type="term" value="F:ADP binding"/>
    <property type="evidence" value="ECO:0007669"/>
    <property type="project" value="InterPro"/>
</dbReference>
<dbReference type="Pfam" id="PF18052">
    <property type="entry name" value="Rx_N"/>
    <property type="match status" value="1"/>
</dbReference>
<dbReference type="AlphaFoldDB" id="A0AAN7E954"/>
<dbReference type="InterPro" id="IPR056789">
    <property type="entry name" value="LRR_R13L1-DRL21"/>
</dbReference>
<evidence type="ECO:0000256" key="5">
    <source>
        <dbReference type="ARBA" id="ARBA00022840"/>
    </source>
</evidence>
<gene>
    <name evidence="9" type="ORF">RGQ29_002525</name>
</gene>
<proteinExistence type="predicted"/>
<dbReference type="InterPro" id="IPR027417">
    <property type="entry name" value="P-loop_NTPase"/>
</dbReference>
<dbReference type="InterPro" id="IPR002182">
    <property type="entry name" value="NB-ARC"/>
</dbReference>
<sequence length="757" mass="86187">MAVIVLDDVVDRLVANVISLATEHMSFEWCLKEELKKFFDTLYKIKVVLHDAQKRQVSDESVRSWLTRLQDLAYEVDNVQDEFVYENSRQKLIIKQSMDGIVNDVAGFGLRMKFVNSINPISLNKSIDSILDDSEVVGRGFDVKKIVSRLIRSKNQQDISVLPIVGMAGLGNTTLSKLVYNHDLIKKHFLVLAWVHVGKNFNIMLGKKYLLVLDDAWNEDRDEWNTLWRWLSRINSNSGNSVIVTTRSKNVAKCMGKFPPYSLERLSNDEFWSTFEKRSFADQSSLELEAIGMEITQKCRSIPWAARVLGRNMYFKNDSEWHSILSNKIWEFMDADDSNGVFHLLKLKRMTMVNTISCKMHDLVHDLVLSISNSETLILKGGLMDTSSHIQHLVVRYEGQKAPIISFTGAGFMKLRTLVSENVDLGNMISDFKSLRVLKLVGVRITVLPNSLPKSVTKLYNLQTLRIEDCCCLTKLPKDLGNLINLRHIHIDHFSNLGCIQTPKNMGKLIGLQTLPYFIVHQDEGCRIKELGCLNQLGGGLDIYNLEYVRDKEEARSANLAEKTKIFKLGFQWSANFGTVKEEEVLEGLQPHQNLKSFNIDRFKGQKFPSWLLTGRDTRNGLSLFDNLIELTFSKCWSCEVPTLGHLPHLRVLIIGGMKHVSCIGTKFYSDGSYRNALFPALKRLQLKGMDSLEEWKDADELTTAGDMFPRLKELIIENCGQLTSAPRHFPALKKLRIINVSGTAFTKISNRLTTLV</sequence>
<evidence type="ECO:0000313" key="9">
    <source>
        <dbReference type="EMBL" id="KAK4566308.1"/>
    </source>
</evidence>
<keyword evidence="1" id="KW-0433">Leucine-rich repeat</keyword>
<organism evidence="9 10">
    <name type="scientific">Quercus rubra</name>
    <name type="common">Northern red oak</name>
    <name type="synonym">Quercus borealis</name>
    <dbReference type="NCBI Taxonomy" id="3512"/>
    <lineage>
        <taxon>Eukaryota</taxon>
        <taxon>Viridiplantae</taxon>
        <taxon>Streptophyta</taxon>
        <taxon>Embryophyta</taxon>
        <taxon>Tracheophyta</taxon>
        <taxon>Spermatophyta</taxon>
        <taxon>Magnoliopsida</taxon>
        <taxon>eudicotyledons</taxon>
        <taxon>Gunneridae</taxon>
        <taxon>Pentapetalae</taxon>
        <taxon>rosids</taxon>
        <taxon>fabids</taxon>
        <taxon>Fagales</taxon>
        <taxon>Fagaceae</taxon>
        <taxon>Quercus</taxon>
    </lineage>
</organism>
<feature type="domain" description="NB-ARC" evidence="6">
    <location>
        <begin position="202"/>
        <end position="283"/>
    </location>
</feature>
<dbReference type="Gene3D" id="1.10.8.430">
    <property type="entry name" value="Helical domain of apoptotic protease-activating factors"/>
    <property type="match status" value="1"/>
</dbReference>
<dbReference type="PANTHER" id="PTHR36766">
    <property type="entry name" value="PLANT BROAD-SPECTRUM MILDEW RESISTANCE PROTEIN RPW8"/>
    <property type="match status" value="1"/>
</dbReference>
<dbReference type="GO" id="GO:0005524">
    <property type="term" value="F:ATP binding"/>
    <property type="evidence" value="ECO:0007669"/>
    <property type="project" value="UniProtKB-KW"/>
</dbReference>
<dbReference type="GO" id="GO:0051707">
    <property type="term" value="P:response to other organism"/>
    <property type="evidence" value="ECO:0007669"/>
    <property type="project" value="UniProtKB-ARBA"/>
</dbReference>
<evidence type="ECO:0000313" key="10">
    <source>
        <dbReference type="Proteomes" id="UP001324115"/>
    </source>
</evidence>
<dbReference type="Proteomes" id="UP001324115">
    <property type="component" value="Unassembled WGS sequence"/>
</dbReference>
<dbReference type="SUPFAM" id="SSF52058">
    <property type="entry name" value="L domain-like"/>
    <property type="match status" value="1"/>
</dbReference>
<comment type="caution">
    <text evidence="9">The sequence shown here is derived from an EMBL/GenBank/DDBJ whole genome shotgun (WGS) entry which is preliminary data.</text>
</comment>
<accession>A0AAN7E954</accession>
<dbReference type="Pfam" id="PF00931">
    <property type="entry name" value="NB-ARC"/>
    <property type="match status" value="1"/>
</dbReference>
<dbReference type="Gene3D" id="1.20.5.4130">
    <property type="match status" value="1"/>
</dbReference>
<dbReference type="Gene3D" id="3.80.10.10">
    <property type="entry name" value="Ribonuclease Inhibitor"/>
    <property type="match status" value="1"/>
</dbReference>
<protein>
    <submittedName>
        <fullName evidence="9">Uncharacterized protein</fullName>
    </submittedName>
</protein>
<evidence type="ECO:0000256" key="1">
    <source>
        <dbReference type="ARBA" id="ARBA00022614"/>
    </source>
</evidence>
<dbReference type="PRINTS" id="PR00364">
    <property type="entry name" value="DISEASERSIST"/>
</dbReference>
<reference evidence="9 10" key="1">
    <citation type="journal article" date="2023" name="G3 (Bethesda)">
        <title>A haplotype-resolved chromosome-scale genome for Quercus rubra L. provides insights into the genetics of adaptive traits for red oak species.</title>
        <authorList>
            <person name="Kapoor B."/>
            <person name="Jenkins J."/>
            <person name="Schmutz J."/>
            <person name="Zhebentyayeva T."/>
            <person name="Kuelheim C."/>
            <person name="Coggeshall M."/>
            <person name="Heim C."/>
            <person name="Lasky J.R."/>
            <person name="Leites L."/>
            <person name="Islam-Faridi N."/>
            <person name="Romero-Severson J."/>
            <person name="DeLeo V.L."/>
            <person name="Lucas S.M."/>
            <person name="Lazic D."/>
            <person name="Gailing O."/>
            <person name="Carlson J."/>
            <person name="Staton M."/>
        </authorList>
    </citation>
    <scope>NUCLEOTIDE SEQUENCE [LARGE SCALE GENOMIC DNA]</scope>
    <source>
        <strain evidence="9">Pseudo-F2</strain>
    </source>
</reference>
<evidence type="ECO:0000259" key="7">
    <source>
        <dbReference type="Pfam" id="PF18052"/>
    </source>
</evidence>
<evidence type="ECO:0000259" key="8">
    <source>
        <dbReference type="Pfam" id="PF25019"/>
    </source>
</evidence>
<dbReference type="InterPro" id="IPR042197">
    <property type="entry name" value="Apaf_helical"/>
</dbReference>
<dbReference type="InterPro" id="IPR041118">
    <property type="entry name" value="Rx_N"/>
</dbReference>
<dbReference type="Gene3D" id="3.40.50.300">
    <property type="entry name" value="P-loop containing nucleotide triphosphate hydrolases"/>
    <property type="match status" value="2"/>
</dbReference>
<evidence type="ECO:0000256" key="4">
    <source>
        <dbReference type="ARBA" id="ARBA00022821"/>
    </source>
</evidence>